<reference evidence="2" key="1">
    <citation type="submission" date="2022-07" db="EMBL/GenBank/DDBJ databases">
        <title>Genome sequencing of Photobacterium atrarenae GJH2-4.</title>
        <authorList>
            <person name="Park S.-J."/>
        </authorList>
    </citation>
    <scope>NUCLEOTIDE SEQUENCE</scope>
    <source>
        <strain evidence="2">GJH2-4</strain>
    </source>
</reference>
<keyword evidence="3" id="KW-1185">Reference proteome</keyword>
<dbReference type="RefSeq" id="WP_255388185.1">
    <property type="nucleotide sequence ID" value="NZ_CP101508.1"/>
</dbReference>
<keyword evidence="1" id="KW-0472">Membrane</keyword>
<dbReference type="InterPro" id="IPR049458">
    <property type="entry name" value="EpsG-like"/>
</dbReference>
<evidence type="ECO:0000313" key="2">
    <source>
        <dbReference type="EMBL" id="UTV26974.1"/>
    </source>
</evidence>
<keyword evidence="1" id="KW-0812">Transmembrane</keyword>
<evidence type="ECO:0000256" key="1">
    <source>
        <dbReference type="SAM" id="Phobius"/>
    </source>
</evidence>
<feature type="transmembrane region" description="Helical" evidence="1">
    <location>
        <begin position="141"/>
        <end position="162"/>
    </location>
</feature>
<proteinExistence type="predicted"/>
<sequence length="386" mass="44423">MIEFFSLLISPLIVTKIYLLSGLHLIKQLRVLSVVLCTLLVVYLSLVLPERNLLLQTSGLGTDILHYFDAFNEILSLKSSSHSEIMKIAAENTGSWEPIFWEVVNWLSVPLNSSYEIWSGLIVLSLFLYIAAVWRISPEFILVSLCLYVSTITFFVFSISALRQFLALSFFVIALSVIKKDIVFYSMLLLAVLCHGTMLIVSPIIILAKLLSKRTDINYNKVIGVASVLSFSFLLFIKFILPIFLSRFSYIDYGVIGKLNAIINTKGSNSLSSLIQLVIEALIFSLYLYYYRSYIPHFLKLSFIFLFFISSALLIGTDFGDRVYRVIYIIYILSFAYHFSAMKSYLERYIFSIVIVSFSFVWFLIIYYTRYGVFYFDGVITKFFIF</sequence>
<feature type="transmembrane region" description="Helical" evidence="1">
    <location>
        <begin position="274"/>
        <end position="291"/>
    </location>
</feature>
<feature type="transmembrane region" description="Helical" evidence="1">
    <location>
        <begin position="349"/>
        <end position="368"/>
    </location>
</feature>
<keyword evidence="1" id="KW-1133">Transmembrane helix</keyword>
<feature type="transmembrane region" description="Helical" evidence="1">
    <location>
        <begin position="117"/>
        <end position="134"/>
    </location>
</feature>
<dbReference type="Proteomes" id="UP001057998">
    <property type="component" value="Chromosome 1"/>
</dbReference>
<feature type="transmembrane region" description="Helical" evidence="1">
    <location>
        <begin position="323"/>
        <end position="342"/>
    </location>
</feature>
<feature type="transmembrane region" description="Helical" evidence="1">
    <location>
        <begin position="298"/>
        <end position="317"/>
    </location>
</feature>
<organism evidence="2 3">
    <name type="scientific">Photobacterium atrarenae</name>
    <dbReference type="NCBI Taxonomy" id="865757"/>
    <lineage>
        <taxon>Bacteria</taxon>
        <taxon>Pseudomonadati</taxon>
        <taxon>Pseudomonadota</taxon>
        <taxon>Gammaproteobacteria</taxon>
        <taxon>Vibrionales</taxon>
        <taxon>Vibrionaceae</taxon>
        <taxon>Photobacterium</taxon>
    </lineage>
</organism>
<name>A0ABY5GCM1_9GAMM</name>
<protein>
    <submittedName>
        <fullName evidence="2">EpsG family protein</fullName>
    </submittedName>
</protein>
<feature type="transmembrane region" description="Helical" evidence="1">
    <location>
        <begin position="222"/>
        <end position="245"/>
    </location>
</feature>
<feature type="transmembrane region" description="Helical" evidence="1">
    <location>
        <begin position="31"/>
        <end position="48"/>
    </location>
</feature>
<dbReference type="EMBL" id="CP101508">
    <property type="protein sequence ID" value="UTV26974.1"/>
    <property type="molecule type" value="Genomic_DNA"/>
</dbReference>
<feature type="transmembrane region" description="Helical" evidence="1">
    <location>
        <begin position="182"/>
        <end position="210"/>
    </location>
</feature>
<evidence type="ECO:0000313" key="3">
    <source>
        <dbReference type="Proteomes" id="UP001057998"/>
    </source>
</evidence>
<gene>
    <name evidence="2" type="ORF">NNL38_11530</name>
</gene>
<feature type="transmembrane region" description="Helical" evidence="1">
    <location>
        <begin position="6"/>
        <end position="26"/>
    </location>
</feature>
<accession>A0ABY5GCM1</accession>
<dbReference type="Pfam" id="PF14897">
    <property type="entry name" value="EpsG"/>
    <property type="match status" value="1"/>
</dbReference>